<dbReference type="Pfam" id="PF00581">
    <property type="entry name" value="Rhodanese"/>
    <property type="match status" value="2"/>
</dbReference>
<keyword evidence="1 5" id="KW-0808">Transferase</keyword>
<dbReference type="InterPro" id="IPR001763">
    <property type="entry name" value="Rhodanese-like_dom"/>
</dbReference>
<name>A0A370BHC2_9ACTN</name>
<dbReference type="PROSITE" id="PS50206">
    <property type="entry name" value="RHODANESE_3"/>
    <property type="match status" value="2"/>
</dbReference>
<evidence type="ECO:0000313" key="5">
    <source>
        <dbReference type="EMBL" id="RDG38785.1"/>
    </source>
</evidence>
<dbReference type="SUPFAM" id="SSF52821">
    <property type="entry name" value="Rhodanese/Cell cycle control phosphatase"/>
    <property type="match status" value="2"/>
</dbReference>
<keyword evidence="2" id="KW-0677">Repeat</keyword>
<comment type="caution">
    <text evidence="5">The sequence shown here is derived from an EMBL/GenBank/DDBJ whole genome shotgun (WGS) entry which is preliminary data.</text>
</comment>
<dbReference type="CDD" id="cd01448">
    <property type="entry name" value="TST_Repeat_1"/>
    <property type="match status" value="1"/>
</dbReference>
<evidence type="ECO:0000259" key="4">
    <source>
        <dbReference type="PROSITE" id="PS50206"/>
    </source>
</evidence>
<dbReference type="PANTHER" id="PTHR11364:SF27">
    <property type="entry name" value="SULFURTRANSFERASE"/>
    <property type="match status" value="1"/>
</dbReference>
<sequence length="308" mass="32548">MTASDASDASGPATPGPAPSGPAASALVDAAWLHRHLDDVVLLDASVDRRTGPDGTTDYADGLALHTERRIPGARFADLTARFSDPLAPFPFTRPTAGRIAAHARELGIRRDSTVVVYDRLTGAWAARVWWLLRSAGITRVRVLNGGLRAWEESGLPVTDGREEPPVPGDVEAAPARDHFTGLARMRRIADGDDPTPAVCALRRTEYQGDPGRPRSGHIPRTTNLPYADLLGPHHTLDPAHTARLAAAHGLRRGAGTVLYCGGAINAAGLALALHEIGIDDVVLYDGSLSEWRAHPGLPLTTGDEAGG</sequence>
<feature type="domain" description="Rhodanese" evidence="4">
    <location>
        <begin position="215"/>
        <end position="301"/>
    </location>
</feature>
<dbReference type="GO" id="GO:0004792">
    <property type="term" value="F:thiosulfate-cyanide sulfurtransferase activity"/>
    <property type="evidence" value="ECO:0007669"/>
    <property type="project" value="TreeGrafter"/>
</dbReference>
<accession>A0A370BHC2</accession>
<proteinExistence type="predicted"/>
<evidence type="ECO:0000256" key="2">
    <source>
        <dbReference type="ARBA" id="ARBA00022737"/>
    </source>
</evidence>
<evidence type="ECO:0000313" key="6">
    <source>
        <dbReference type="Proteomes" id="UP000253741"/>
    </source>
</evidence>
<dbReference type="AlphaFoldDB" id="A0A370BHC2"/>
<feature type="region of interest" description="Disordered" evidence="3">
    <location>
        <begin position="1"/>
        <end position="23"/>
    </location>
</feature>
<gene>
    <name evidence="5" type="ORF">DVH02_07330</name>
</gene>
<dbReference type="Gene3D" id="3.40.250.10">
    <property type="entry name" value="Rhodanese-like domain"/>
    <property type="match status" value="2"/>
</dbReference>
<dbReference type="PANTHER" id="PTHR11364">
    <property type="entry name" value="THIOSULFATE SULFERTANSFERASE"/>
    <property type="match status" value="1"/>
</dbReference>
<dbReference type="RefSeq" id="WP_114622883.1">
    <property type="nucleotide sequence ID" value="NZ_QQNA01000044.1"/>
</dbReference>
<keyword evidence="6" id="KW-1185">Reference proteome</keyword>
<organism evidence="5 6">
    <name type="scientific">Streptomyces corynorhini</name>
    <dbReference type="NCBI Taxonomy" id="2282652"/>
    <lineage>
        <taxon>Bacteria</taxon>
        <taxon>Bacillati</taxon>
        <taxon>Actinomycetota</taxon>
        <taxon>Actinomycetes</taxon>
        <taxon>Kitasatosporales</taxon>
        <taxon>Streptomycetaceae</taxon>
        <taxon>Streptomyces</taxon>
    </lineage>
</organism>
<reference evidence="5 6" key="1">
    <citation type="submission" date="2018-07" db="EMBL/GenBank/DDBJ databases">
        <title>Streptomyces species from bats.</title>
        <authorList>
            <person name="Dunlap C."/>
        </authorList>
    </citation>
    <scope>NUCLEOTIDE SEQUENCE [LARGE SCALE GENOMIC DNA]</scope>
    <source>
        <strain evidence="5 6">AC230</strain>
    </source>
</reference>
<protein>
    <submittedName>
        <fullName evidence="5">Sulfurtransferase</fullName>
    </submittedName>
</protein>
<evidence type="ECO:0000256" key="3">
    <source>
        <dbReference type="SAM" id="MobiDB-lite"/>
    </source>
</evidence>
<evidence type="ECO:0000256" key="1">
    <source>
        <dbReference type="ARBA" id="ARBA00022679"/>
    </source>
</evidence>
<dbReference type="SMART" id="SM00450">
    <property type="entry name" value="RHOD"/>
    <property type="match status" value="2"/>
</dbReference>
<dbReference type="OrthoDB" id="9770030at2"/>
<feature type="compositionally biased region" description="Low complexity" evidence="3">
    <location>
        <begin position="1"/>
        <end position="13"/>
    </location>
</feature>
<dbReference type="InterPro" id="IPR036873">
    <property type="entry name" value="Rhodanese-like_dom_sf"/>
</dbReference>
<dbReference type="EMBL" id="QQNA01000044">
    <property type="protein sequence ID" value="RDG38785.1"/>
    <property type="molecule type" value="Genomic_DNA"/>
</dbReference>
<dbReference type="InterPro" id="IPR045078">
    <property type="entry name" value="TST/MPST-like"/>
</dbReference>
<feature type="domain" description="Rhodanese" evidence="4">
    <location>
        <begin position="36"/>
        <end position="160"/>
    </location>
</feature>
<dbReference type="Proteomes" id="UP000253741">
    <property type="component" value="Unassembled WGS sequence"/>
</dbReference>